<organism evidence="1 2">
    <name type="scientific">Panagrolaimus sp. JU765</name>
    <dbReference type="NCBI Taxonomy" id="591449"/>
    <lineage>
        <taxon>Eukaryota</taxon>
        <taxon>Metazoa</taxon>
        <taxon>Ecdysozoa</taxon>
        <taxon>Nematoda</taxon>
        <taxon>Chromadorea</taxon>
        <taxon>Rhabditida</taxon>
        <taxon>Tylenchina</taxon>
        <taxon>Panagrolaimomorpha</taxon>
        <taxon>Panagrolaimoidea</taxon>
        <taxon>Panagrolaimidae</taxon>
        <taxon>Panagrolaimus</taxon>
    </lineage>
</organism>
<evidence type="ECO:0000313" key="1">
    <source>
        <dbReference type="Proteomes" id="UP000887576"/>
    </source>
</evidence>
<name>A0AC34Q7M4_9BILA</name>
<reference evidence="2" key="1">
    <citation type="submission" date="2022-11" db="UniProtKB">
        <authorList>
            <consortium name="WormBaseParasite"/>
        </authorList>
    </citation>
    <scope>IDENTIFICATION</scope>
</reference>
<sequence>MQLNGGNNYGDIFNVDQDSVQNRSNRIRSAMFPEFEADENEPEPVPQTSHFSIIEMFAEPSQILKNAVIDLLHVQDDTEAALRSLPELIEQLSSSDPNVVAQAAHMICSLSKQDIRRFLEVLSKHGAKELIQASKRDDDNARGLLAATIGHISSHEEGRLLIFRSGGIPELIRMLRSRVEAIVHYAVTTLHNLLRYVETAKDEIIHHGGLEALTPLLTASNSRLQALVADSLYFLLFEHPYCKNAFLALGGPKVLVEILMTTTYQKLIYAVIRCIRSISVSTESKANLIHHRCLEALHHTLFFIEDPKYRLALLQAMRNLSDA</sequence>
<accession>A0AC34Q7M4</accession>
<evidence type="ECO:0000313" key="2">
    <source>
        <dbReference type="WBParaSite" id="JU765_v2.g1371.t1"/>
    </source>
</evidence>
<proteinExistence type="predicted"/>
<dbReference type="Proteomes" id="UP000887576">
    <property type="component" value="Unplaced"/>
</dbReference>
<dbReference type="WBParaSite" id="JU765_v2.g1371.t1">
    <property type="protein sequence ID" value="JU765_v2.g1371.t1"/>
    <property type="gene ID" value="JU765_v2.g1371"/>
</dbReference>
<protein>
    <submittedName>
        <fullName evidence="2">Uncharacterized protein</fullName>
    </submittedName>
</protein>